<evidence type="ECO:0000313" key="12">
    <source>
        <dbReference type="Proteomes" id="UP000293912"/>
    </source>
</evidence>
<evidence type="ECO:0000256" key="6">
    <source>
        <dbReference type="ARBA" id="ARBA00022833"/>
    </source>
</evidence>
<dbReference type="Proteomes" id="UP000293912">
    <property type="component" value="Chromosome"/>
</dbReference>
<dbReference type="SUPFAM" id="SSF64438">
    <property type="entry name" value="CNF1/YfiH-like putative cysteine hydrolases"/>
    <property type="match status" value="1"/>
</dbReference>
<dbReference type="KEGG" id="hpse:HPF_14800"/>
<dbReference type="Gene3D" id="3.60.140.10">
    <property type="entry name" value="CNF1/YfiH-like putative cysteine hydrolases"/>
    <property type="match status" value="1"/>
</dbReference>
<proteinExistence type="inferred from homology"/>
<gene>
    <name evidence="11" type="primary">yfiH</name>
    <name evidence="11" type="ORF">HPF_14800</name>
</gene>
<keyword evidence="12" id="KW-1185">Reference proteome</keyword>
<accession>A0A4P6WYX8</accession>
<evidence type="ECO:0000256" key="9">
    <source>
        <dbReference type="ARBA" id="ARBA00049893"/>
    </source>
</evidence>
<reference evidence="11 12" key="1">
    <citation type="submission" date="2019-03" db="EMBL/GenBank/DDBJ databases">
        <authorList>
            <person name="Sebastian G."/>
            <person name="Baumann P."/>
            <person name="Ruckert C."/>
            <person name="Kalinowski J."/>
            <person name="Nebel B."/>
            <person name="Takors R."/>
            <person name="Blombach B."/>
        </authorList>
    </citation>
    <scope>NUCLEOTIDE SEQUENCE [LARGE SCALE GENOMIC DNA]</scope>
    <source>
        <strain evidence="11 12">DSM 1084</strain>
    </source>
</reference>
<evidence type="ECO:0000313" key="11">
    <source>
        <dbReference type="EMBL" id="QBM28967.1"/>
    </source>
</evidence>
<dbReference type="GO" id="GO:0016787">
    <property type="term" value="F:hydrolase activity"/>
    <property type="evidence" value="ECO:0007669"/>
    <property type="project" value="UniProtKB-KW"/>
</dbReference>
<protein>
    <recommendedName>
        <fullName evidence="10">Purine nucleoside phosphorylase</fullName>
    </recommendedName>
</protein>
<evidence type="ECO:0000256" key="8">
    <source>
        <dbReference type="ARBA" id="ARBA00048968"/>
    </source>
</evidence>
<dbReference type="InterPro" id="IPR038371">
    <property type="entry name" value="Cu_polyphenol_OxRdtase_sf"/>
</dbReference>
<evidence type="ECO:0000256" key="7">
    <source>
        <dbReference type="ARBA" id="ARBA00047989"/>
    </source>
</evidence>
<dbReference type="AlphaFoldDB" id="A0A4P6WYX8"/>
<name>A0A4P6WYX8_HYDPS</name>
<keyword evidence="6" id="KW-0862">Zinc</keyword>
<comment type="catalytic activity">
    <reaction evidence="7">
        <text>adenosine + H2O + H(+) = inosine + NH4(+)</text>
        <dbReference type="Rhea" id="RHEA:24408"/>
        <dbReference type="ChEBI" id="CHEBI:15377"/>
        <dbReference type="ChEBI" id="CHEBI:15378"/>
        <dbReference type="ChEBI" id="CHEBI:16335"/>
        <dbReference type="ChEBI" id="CHEBI:17596"/>
        <dbReference type="ChEBI" id="CHEBI:28938"/>
        <dbReference type="EC" id="3.5.4.4"/>
    </reaction>
    <physiologicalReaction direction="left-to-right" evidence="7">
        <dbReference type="Rhea" id="RHEA:24409"/>
    </physiologicalReaction>
</comment>
<evidence type="ECO:0000256" key="4">
    <source>
        <dbReference type="ARBA" id="ARBA00022723"/>
    </source>
</evidence>
<dbReference type="CDD" id="cd16833">
    <property type="entry name" value="YfiH"/>
    <property type="match status" value="1"/>
</dbReference>
<dbReference type="Pfam" id="PF02578">
    <property type="entry name" value="Cu-oxidase_4"/>
    <property type="match status" value="1"/>
</dbReference>
<evidence type="ECO:0000256" key="3">
    <source>
        <dbReference type="ARBA" id="ARBA00022679"/>
    </source>
</evidence>
<comment type="catalytic activity">
    <reaction evidence="9">
        <text>S-methyl-5'-thioadenosine + phosphate = 5-(methylsulfanyl)-alpha-D-ribose 1-phosphate + adenine</text>
        <dbReference type="Rhea" id="RHEA:11852"/>
        <dbReference type="ChEBI" id="CHEBI:16708"/>
        <dbReference type="ChEBI" id="CHEBI:17509"/>
        <dbReference type="ChEBI" id="CHEBI:43474"/>
        <dbReference type="ChEBI" id="CHEBI:58533"/>
        <dbReference type="EC" id="2.4.2.28"/>
    </reaction>
    <physiologicalReaction direction="left-to-right" evidence="9">
        <dbReference type="Rhea" id="RHEA:11853"/>
    </physiologicalReaction>
</comment>
<dbReference type="EMBL" id="CP037867">
    <property type="protein sequence ID" value="QBM28967.1"/>
    <property type="molecule type" value="Genomic_DNA"/>
</dbReference>
<dbReference type="PANTHER" id="PTHR30616">
    <property type="entry name" value="UNCHARACTERIZED PROTEIN YFIH"/>
    <property type="match status" value="1"/>
</dbReference>
<evidence type="ECO:0000256" key="10">
    <source>
        <dbReference type="RuleBase" id="RU361274"/>
    </source>
</evidence>
<evidence type="ECO:0000256" key="1">
    <source>
        <dbReference type="ARBA" id="ARBA00000553"/>
    </source>
</evidence>
<dbReference type="InterPro" id="IPR003730">
    <property type="entry name" value="Cu_polyphenol_OxRdtase"/>
</dbReference>
<dbReference type="NCBIfam" id="TIGR00726">
    <property type="entry name" value="peptidoglycan editing factor PgeF"/>
    <property type="match status" value="1"/>
</dbReference>
<evidence type="ECO:0000256" key="5">
    <source>
        <dbReference type="ARBA" id="ARBA00022801"/>
    </source>
</evidence>
<comment type="similarity">
    <text evidence="2 10">Belongs to the purine nucleoside phosphorylase YfiH/LACC1 family.</text>
</comment>
<dbReference type="RefSeq" id="WP_133157032.1">
    <property type="nucleotide sequence ID" value="NZ_CP037867.1"/>
</dbReference>
<dbReference type="PANTHER" id="PTHR30616:SF2">
    <property type="entry name" value="PURINE NUCLEOSIDE PHOSPHORYLASE LACC1"/>
    <property type="match status" value="1"/>
</dbReference>
<keyword evidence="4" id="KW-0479">Metal-binding</keyword>
<dbReference type="GO" id="GO:0017061">
    <property type="term" value="F:S-methyl-5-thioadenosine phosphorylase activity"/>
    <property type="evidence" value="ECO:0007669"/>
    <property type="project" value="UniProtKB-EC"/>
</dbReference>
<evidence type="ECO:0000256" key="2">
    <source>
        <dbReference type="ARBA" id="ARBA00007353"/>
    </source>
</evidence>
<comment type="catalytic activity">
    <reaction evidence="1">
        <text>inosine + phosphate = alpha-D-ribose 1-phosphate + hypoxanthine</text>
        <dbReference type="Rhea" id="RHEA:27646"/>
        <dbReference type="ChEBI" id="CHEBI:17368"/>
        <dbReference type="ChEBI" id="CHEBI:17596"/>
        <dbReference type="ChEBI" id="CHEBI:43474"/>
        <dbReference type="ChEBI" id="CHEBI:57720"/>
        <dbReference type="EC" id="2.4.2.1"/>
    </reaction>
    <physiologicalReaction direction="left-to-right" evidence="1">
        <dbReference type="Rhea" id="RHEA:27647"/>
    </physiologicalReaction>
</comment>
<sequence length="261" mass="27709">MEWPSEWLVPDWPAPAGIRALFTTRAGGVSEPPFDSFNLGDHVRDDPAAVATNRHRLREAMGARPVFLSQIHGVEVSALHGTTPDGTEADACLTEHAGVACTVMVADCLPVLWCLPDGSAVAASHAGWRGLAGQDGHGILEATFRALRALSATTASPLVWLGPCIGPKAFEVGAEVREAFLTVDHDAVRCFEALPAEGKYLADLPALARLRLGAMGVTQVFGNDGGDAWCTVTQSSRFFSHRRDAARLGSTGRMAASIWKV</sequence>
<keyword evidence="3" id="KW-0808">Transferase</keyword>
<dbReference type="GO" id="GO:0005507">
    <property type="term" value="F:copper ion binding"/>
    <property type="evidence" value="ECO:0007669"/>
    <property type="project" value="TreeGrafter"/>
</dbReference>
<keyword evidence="5" id="KW-0378">Hydrolase</keyword>
<comment type="catalytic activity">
    <reaction evidence="8">
        <text>adenosine + phosphate = alpha-D-ribose 1-phosphate + adenine</text>
        <dbReference type="Rhea" id="RHEA:27642"/>
        <dbReference type="ChEBI" id="CHEBI:16335"/>
        <dbReference type="ChEBI" id="CHEBI:16708"/>
        <dbReference type="ChEBI" id="CHEBI:43474"/>
        <dbReference type="ChEBI" id="CHEBI:57720"/>
        <dbReference type="EC" id="2.4.2.1"/>
    </reaction>
    <physiologicalReaction direction="left-to-right" evidence="8">
        <dbReference type="Rhea" id="RHEA:27643"/>
    </physiologicalReaction>
</comment>
<dbReference type="InterPro" id="IPR011324">
    <property type="entry name" value="Cytotoxic_necrot_fac-like_cat"/>
</dbReference>
<organism evidence="11 12">
    <name type="scientific">Hydrogenophaga pseudoflava</name>
    <name type="common">Pseudomonas carboxydoflava</name>
    <dbReference type="NCBI Taxonomy" id="47421"/>
    <lineage>
        <taxon>Bacteria</taxon>
        <taxon>Pseudomonadati</taxon>
        <taxon>Pseudomonadota</taxon>
        <taxon>Betaproteobacteria</taxon>
        <taxon>Burkholderiales</taxon>
        <taxon>Comamonadaceae</taxon>
        <taxon>Hydrogenophaga</taxon>
    </lineage>
</organism>